<comment type="similarity">
    <text evidence="1 3">Belongs to the thiolase-like superfamily. Chalcone/stilbene synthases family.</text>
</comment>
<dbReference type="InterPro" id="IPR011141">
    <property type="entry name" value="Polyketide_synthase_type-III"/>
</dbReference>
<dbReference type="InterPro" id="IPR012328">
    <property type="entry name" value="Chalcone/stilbene_synt_C"/>
</dbReference>
<gene>
    <name evidence="6" type="ORF">GOBAR_AA15714</name>
</gene>
<protein>
    <recommendedName>
        <fullName evidence="8">Chalcone synthase</fullName>
    </recommendedName>
</protein>
<dbReference type="EMBL" id="KZ664527">
    <property type="protein sequence ID" value="PPS04960.1"/>
    <property type="molecule type" value="Genomic_DNA"/>
</dbReference>
<dbReference type="GO" id="GO:0030639">
    <property type="term" value="P:polyketide biosynthetic process"/>
    <property type="evidence" value="ECO:0007669"/>
    <property type="project" value="TreeGrafter"/>
</dbReference>
<evidence type="ECO:0000256" key="3">
    <source>
        <dbReference type="RuleBase" id="RU003633"/>
    </source>
</evidence>
<keyword evidence="3" id="KW-0012">Acyltransferase</keyword>
<dbReference type="FunFam" id="3.40.47.10:FF:000025">
    <property type="entry name" value="Chalcone synthase 2"/>
    <property type="match status" value="1"/>
</dbReference>
<feature type="domain" description="Chalcone/stilbene synthase C-terminal" evidence="5">
    <location>
        <begin position="238"/>
        <end position="387"/>
    </location>
</feature>
<dbReference type="SUPFAM" id="SSF53901">
    <property type="entry name" value="Thiolase-like"/>
    <property type="match status" value="2"/>
</dbReference>
<dbReference type="GO" id="GO:0005783">
    <property type="term" value="C:endoplasmic reticulum"/>
    <property type="evidence" value="ECO:0007669"/>
    <property type="project" value="UniProtKB-ARBA"/>
</dbReference>
<evidence type="ECO:0000313" key="6">
    <source>
        <dbReference type="EMBL" id="PPS04960.1"/>
    </source>
</evidence>
<dbReference type="PANTHER" id="PTHR11877">
    <property type="entry name" value="HYDROXYMETHYLGLUTARYL-COA SYNTHASE"/>
    <property type="match status" value="1"/>
</dbReference>
<dbReference type="CDD" id="cd00831">
    <property type="entry name" value="CHS_like"/>
    <property type="match status" value="1"/>
</dbReference>
<reference evidence="6 7" key="1">
    <citation type="submission" date="2015-01" db="EMBL/GenBank/DDBJ databases">
        <title>Genome of allotetraploid Gossypium barbadense reveals genomic plasticity and fiber elongation in cotton evolution.</title>
        <authorList>
            <person name="Chen X."/>
            <person name="Liu X."/>
            <person name="Zhao B."/>
            <person name="Zheng H."/>
            <person name="Hu Y."/>
            <person name="Lu G."/>
            <person name="Yang C."/>
            <person name="Chen J."/>
            <person name="Shan C."/>
            <person name="Zhang L."/>
            <person name="Zhou Y."/>
            <person name="Wang L."/>
            <person name="Guo W."/>
            <person name="Bai Y."/>
            <person name="Ruan J."/>
            <person name="Shangguan X."/>
            <person name="Mao Y."/>
            <person name="Jiang J."/>
            <person name="Zhu Y."/>
            <person name="Lei J."/>
            <person name="Kang H."/>
            <person name="Chen S."/>
            <person name="He X."/>
            <person name="Wang R."/>
            <person name="Wang Y."/>
            <person name="Chen J."/>
            <person name="Wang L."/>
            <person name="Yu S."/>
            <person name="Wang B."/>
            <person name="Wei J."/>
            <person name="Song S."/>
            <person name="Lu X."/>
            <person name="Gao Z."/>
            <person name="Gu W."/>
            <person name="Deng X."/>
            <person name="Ma D."/>
            <person name="Wang S."/>
            <person name="Liang W."/>
            <person name="Fang L."/>
            <person name="Cai C."/>
            <person name="Zhu X."/>
            <person name="Zhou B."/>
            <person name="Zhang Y."/>
            <person name="Chen Z."/>
            <person name="Xu S."/>
            <person name="Zhu R."/>
            <person name="Wang S."/>
            <person name="Zhang T."/>
            <person name="Zhao G."/>
        </authorList>
    </citation>
    <scope>NUCLEOTIDE SEQUENCE [LARGE SCALE GENOMIC DNA]</scope>
    <source>
        <strain evidence="7">cv. Xinhai21</strain>
        <tissue evidence="6">Leaf</tissue>
    </source>
</reference>
<evidence type="ECO:0000313" key="7">
    <source>
        <dbReference type="Proteomes" id="UP000239757"/>
    </source>
</evidence>
<dbReference type="PIRSF" id="PIRSF000451">
    <property type="entry name" value="PKS_III"/>
    <property type="match status" value="1"/>
</dbReference>
<sequence>MATENNLEGCGVEKLATILAIGTTNPPNCFYQFDYPDFYFRVTKSKHMTQLKDKFRRICERSTIKKRCMYLTEAMLKENPNLTIYKAPSFDIRQEILVTEVPKLGMEAALKAIKEWGQPISKITHLIFCTSSGIDMPSADHKLAKLIGLKPSVQRFMIYNQGCFGGASALRLAKDLAENNASARVLIVCSEITVASFQPPSNTHLDILIGSAIFADGAAALIVGSNPIASINERPLFQIVSASQTFIPESDDMLIGKVREMGIEYYMSRDLPKYIANNIVQCMAEAFTPFGITEWENLFYVVHPGGAAILKGIEEKLGLNKEKLKASWHVLSEYGNMRSPTVIFVLNEMRKMSMLEGKATTGTGLEWGVLFGFGQGLTVETIVLRSIATNTAP</sequence>
<dbReference type="Pfam" id="PF00195">
    <property type="entry name" value="Chal_sti_synt_N"/>
    <property type="match status" value="1"/>
</dbReference>
<evidence type="ECO:0008006" key="8">
    <source>
        <dbReference type="Google" id="ProtNLM"/>
    </source>
</evidence>
<feature type="domain" description="Chalcone/stilbene synthase N-terminal" evidence="4">
    <location>
        <begin position="14"/>
        <end position="227"/>
    </location>
</feature>
<dbReference type="InterPro" id="IPR001099">
    <property type="entry name" value="Chalcone/stilbene_synt_N"/>
</dbReference>
<dbReference type="Proteomes" id="UP000239757">
    <property type="component" value="Unassembled WGS sequence"/>
</dbReference>
<dbReference type="GO" id="GO:0016747">
    <property type="term" value="F:acyltransferase activity, transferring groups other than amino-acyl groups"/>
    <property type="evidence" value="ECO:0007669"/>
    <property type="project" value="InterPro"/>
</dbReference>
<dbReference type="InterPro" id="IPR016039">
    <property type="entry name" value="Thiolase-like"/>
</dbReference>
<name>A0A2P5XNT0_GOSBA</name>
<dbReference type="OrthoDB" id="1558779at2759"/>
<dbReference type="FunFam" id="3.40.47.10:FF:000014">
    <property type="entry name" value="Chalcone synthase 1"/>
    <property type="match status" value="1"/>
</dbReference>
<accession>A0A2P5XNT0</accession>
<evidence type="ECO:0000256" key="2">
    <source>
        <dbReference type="PIRSR" id="PIRSR000451-1"/>
    </source>
</evidence>
<dbReference type="AlphaFoldDB" id="A0A2P5XNT0"/>
<dbReference type="PANTHER" id="PTHR11877:SF57">
    <property type="entry name" value="CHALCONE SYNTHASE"/>
    <property type="match status" value="1"/>
</dbReference>
<keyword evidence="3" id="KW-0808">Transferase</keyword>
<evidence type="ECO:0000259" key="5">
    <source>
        <dbReference type="Pfam" id="PF02797"/>
    </source>
</evidence>
<organism evidence="6 7">
    <name type="scientific">Gossypium barbadense</name>
    <name type="common">Sea Island cotton</name>
    <name type="synonym">Hibiscus barbadensis</name>
    <dbReference type="NCBI Taxonomy" id="3634"/>
    <lineage>
        <taxon>Eukaryota</taxon>
        <taxon>Viridiplantae</taxon>
        <taxon>Streptophyta</taxon>
        <taxon>Embryophyta</taxon>
        <taxon>Tracheophyta</taxon>
        <taxon>Spermatophyta</taxon>
        <taxon>Magnoliopsida</taxon>
        <taxon>eudicotyledons</taxon>
        <taxon>Gunneridae</taxon>
        <taxon>Pentapetalae</taxon>
        <taxon>rosids</taxon>
        <taxon>malvids</taxon>
        <taxon>Malvales</taxon>
        <taxon>Malvaceae</taxon>
        <taxon>Malvoideae</taxon>
        <taxon>Gossypium</taxon>
    </lineage>
</organism>
<evidence type="ECO:0000259" key="4">
    <source>
        <dbReference type="Pfam" id="PF00195"/>
    </source>
</evidence>
<evidence type="ECO:0000256" key="1">
    <source>
        <dbReference type="ARBA" id="ARBA00005531"/>
    </source>
</evidence>
<dbReference type="Pfam" id="PF02797">
    <property type="entry name" value="Chal_sti_synt_C"/>
    <property type="match status" value="1"/>
</dbReference>
<feature type="active site" description="Acyl-thioester intermediate" evidence="2">
    <location>
        <position position="163"/>
    </location>
</feature>
<proteinExistence type="inferred from homology"/>
<dbReference type="Gene3D" id="3.40.47.10">
    <property type="match status" value="2"/>
</dbReference>